<name>A0A411PM77_9GAMM</name>
<feature type="region of interest" description="Disordered" evidence="8">
    <location>
        <begin position="1"/>
        <end position="23"/>
    </location>
</feature>
<evidence type="ECO:0000256" key="1">
    <source>
        <dbReference type="ARBA" id="ARBA00022676"/>
    </source>
</evidence>
<dbReference type="RefSeq" id="WP_130602919.1">
    <property type="nucleotide sequence ID" value="NZ_CP036200.1"/>
</dbReference>
<evidence type="ECO:0000256" key="3">
    <source>
        <dbReference type="ARBA" id="ARBA00024303"/>
    </source>
</evidence>
<sequence>MTTNPLLADQNGVNPDGTNQNGAANGSSKHWDIFCLVVDNYGDIGVTWRLAKQLANEHKIKVNLWVDDLNSFAHILPELTPSRAKQSFNGVTIYKWDETNLAPFTPGSVLVEAFACELPNAVKDKLNQHKQTFGTQPVWINLEYLCAEDWVEGCHALPSMQSNGLQKWFYFPGFTTKTGGLICESNLLETCEQWQSDASNKLALLNEFGITGIKANDYFISLFSYENNTISALLNHYASKPEQATHVLVPQGRSVASVEQYLQAECGLTYATLTLGKPVTIGQITLHLLPMTNQESYDKLLWSCDLNIVRGEDSFLRAQWAQRPFIWHIYPQDEDYHLVKLNAFLAHYCKDWPQDVAEHYVELVNGFNVYNAQQVACELQAFDDQLEFIEQMAKIWPQSAINDTDLVSRLVQFVKSR</sequence>
<keyword evidence="1" id="KW-0328">Glycosyltransferase</keyword>
<proteinExistence type="inferred from homology"/>
<dbReference type="OrthoDB" id="209085at2"/>
<dbReference type="EMBL" id="CP036200">
    <property type="protein sequence ID" value="QBF84624.1"/>
    <property type="molecule type" value="Genomic_DNA"/>
</dbReference>
<evidence type="ECO:0000256" key="4">
    <source>
        <dbReference type="ARBA" id="ARBA00024346"/>
    </source>
</evidence>
<comment type="similarity">
    <text evidence="4">Belongs to the glycosyltransferase 104 family.</text>
</comment>
<dbReference type="AlphaFoldDB" id="A0A411PM77"/>
<keyword evidence="9" id="KW-0648">Protein biosynthesis</keyword>
<dbReference type="InterPro" id="IPR016633">
    <property type="entry name" value="EarP"/>
</dbReference>
<dbReference type="NCBIfam" id="TIGR03837">
    <property type="entry name" value="efp_Arg_rhamno"/>
    <property type="match status" value="1"/>
</dbReference>
<dbReference type="KEGG" id="smai:EXU30_19565"/>
<comment type="catalytic activity">
    <reaction evidence="7">
        <text>dTDP-beta-L-rhamnose + L-arginyl-[protein] = N(omega)-(alpha-L-rhamnosyl)-L-arginyl-[protein] + dTDP + H(+)</text>
        <dbReference type="Rhea" id="RHEA:66692"/>
        <dbReference type="Rhea" id="RHEA-COMP:10532"/>
        <dbReference type="Rhea" id="RHEA-COMP:17096"/>
        <dbReference type="ChEBI" id="CHEBI:15378"/>
        <dbReference type="ChEBI" id="CHEBI:29965"/>
        <dbReference type="ChEBI" id="CHEBI:57510"/>
        <dbReference type="ChEBI" id="CHEBI:58369"/>
        <dbReference type="ChEBI" id="CHEBI:167445"/>
    </reaction>
    <physiologicalReaction direction="left-to-right" evidence="7">
        <dbReference type="Rhea" id="RHEA:66693"/>
    </physiologicalReaction>
</comment>
<evidence type="ECO:0000256" key="2">
    <source>
        <dbReference type="ARBA" id="ARBA00022679"/>
    </source>
</evidence>
<evidence type="ECO:0000256" key="7">
    <source>
        <dbReference type="ARBA" id="ARBA00048472"/>
    </source>
</evidence>
<dbReference type="GO" id="GO:0003746">
    <property type="term" value="F:translation elongation factor activity"/>
    <property type="evidence" value="ECO:0007669"/>
    <property type="project" value="UniProtKB-KW"/>
</dbReference>
<keyword evidence="10" id="KW-1185">Reference proteome</keyword>
<gene>
    <name evidence="9" type="primary">earP</name>
    <name evidence="9" type="ORF">EXU30_19565</name>
</gene>
<keyword evidence="2 9" id="KW-0808">Transferase</keyword>
<dbReference type="GO" id="GO:0106361">
    <property type="term" value="F:protein-arginine rhamnosyltransferase activity"/>
    <property type="evidence" value="ECO:0007669"/>
    <property type="project" value="InterPro"/>
</dbReference>
<protein>
    <recommendedName>
        <fullName evidence="5">Protein-arginine rhamnosyltransferase</fullName>
    </recommendedName>
    <alternativeName>
        <fullName evidence="6">EF-P arginine rhamnosyltransferase</fullName>
    </alternativeName>
</protein>
<keyword evidence="9" id="KW-0251">Elongation factor</keyword>
<accession>A0A411PM77</accession>
<evidence type="ECO:0000313" key="9">
    <source>
        <dbReference type="EMBL" id="QBF84624.1"/>
    </source>
</evidence>
<reference evidence="9 10" key="1">
    <citation type="submission" date="2019-02" db="EMBL/GenBank/DDBJ databases">
        <title>Shewanella sp. D4-2 isolated from Dokdo Island.</title>
        <authorList>
            <person name="Baek K."/>
        </authorList>
    </citation>
    <scope>NUCLEOTIDE SEQUENCE [LARGE SCALE GENOMIC DNA]</scope>
    <source>
        <strain evidence="9 10">D4-2</strain>
    </source>
</reference>
<dbReference type="Pfam" id="PF10093">
    <property type="entry name" value="EarP"/>
    <property type="match status" value="1"/>
</dbReference>
<evidence type="ECO:0000256" key="5">
    <source>
        <dbReference type="ARBA" id="ARBA00024416"/>
    </source>
</evidence>
<comment type="function">
    <text evidence="3">Protein-arginine rhamnosyltransferase that catalyzes the transfer of a single rhamnose to elongation factor P (EF-P) on 'Lys-32', a modification required for EF-P-dependent rescue of polyproline stalled ribosomes.</text>
</comment>
<evidence type="ECO:0000256" key="8">
    <source>
        <dbReference type="SAM" id="MobiDB-lite"/>
    </source>
</evidence>
<organism evidence="9 10">
    <name type="scientific">Shewanella maritima</name>
    <dbReference type="NCBI Taxonomy" id="2520507"/>
    <lineage>
        <taxon>Bacteria</taxon>
        <taxon>Pseudomonadati</taxon>
        <taxon>Pseudomonadota</taxon>
        <taxon>Gammaproteobacteria</taxon>
        <taxon>Alteromonadales</taxon>
        <taxon>Shewanellaceae</taxon>
        <taxon>Shewanella</taxon>
    </lineage>
</organism>
<evidence type="ECO:0000313" key="10">
    <source>
        <dbReference type="Proteomes" id="UP000291106"/>
    </source>
</evidence>
<dbReference type="Proteomes" id="UP000291106">
    <property type="component" value="Chromosome"/>
</dbReference>
<evidence type="ECO:0000256" key="6">
    <source>
        <dbReference type="ARBA" id="ARBA00030025"/>
    </source>
</evidence>
<dbReference type="PIRSF" id="PIRSF015557">
    <property type="entry name" value="UCP015557"/>
    <property type="match status" value="1"/>
</dbReference>